<dbReference type="RefSeq" id="WP_190260098.1">
    <property type="nucleotide sequence ID" value="NZ_CP053923.1"/>
</dbReference>
<evidence type="ECO:0000256" key="9">
    <source>
        <dbReference type="ARBA" id="ARBA00073635"/>
    </source>
</evidence>
<reference evidence="14 15" key="1">
    <citation type="submission" date="2020-05" db="EMBL/GenBank/DDBJ databases">
        <title>Complete closed genome sequence of Defluviicoccus vanus.</title>
        <authorList>
            <person name="Bessarab I."/>
            <person name="Arumugam K."/>
            <person name="Maszenan A.M."/>
            <person name="Seviour R.J."/>
            <person name="Williams R.B."/>
        </authorList>
    </citation>
    <scope>NUCLEOTIDE SEQUENCE [LARGE SCALE GENOMIC DNA]</scope>
    <source>
        <strain evidence="14 15">Ben 114</strain>
    </source>
</reference>
<dbReference type="PANTHER" id="PTHR10953:SF102">
    <property type="entry name" value="ADENYLYLTRANSFERASE AND SULFURTRANSFERASE MOCS3"/>
    <property type="match status" value="1"/>
</dbReference>
<dbReference type="EC" id="2.7.7.80" evidence="8"/>
<feature type="domain" description="THIF-type NAD/FAD binding fold" evidence="13">
    <location>
        <begin position="11"/>
        <end position="252"/>
    </location>
</feature>
<evidence type="ECO:0000256" key="6">
    <source>
        <dbReference type="ARBA" id="ARBA00055169"/>
    </source>
</evidence>
<evidence type="ECO:0000256" key="8">
    <source>
        <dbReference type="ARBA" id="ARBA00066884"/>
    </source>
</evidence>
<dbReference type="Pfam" id="PF00899">
    <property type="entry name" value="ThiF"/>
    <property type="match status" value="1"/>
</dbReference>
<accession>A0A7H1N1J2</accession>
<evidence type="ECO:0000256" key="3">
    <source>
        <dbReference type="ARBA" id="ARBA00022741"/>
    </source>
</evidence>
<comment type="catalytic activity">
    <reaction evidence="5">
        <text>[molybdopterin-synthase sulfur-carrier protein]-C-terminal Gly-Gly + ATP + H(+) = [molybdopterin-synthase sulfur-carrier protein]-C-terminal Gly-Gly-AMP + diphosphate</text>
        <dbReference type="Rhea" id="RHEA:43616"/>
        <dbReference type="Rhea" id="RHEA-COMP:12159"/>
        <dbReference type="Rhea" id="RHEA-COMP:12202"/>
        <dbReference type="ChEBI" id="CHEBI:15378"/>
        <dbReference type="ChEBI" id="CHEBI:30616"/>
        <dbReference type="ChEBI" id="CHEBI:33019"/>
        <dbReference type="ChEBI" id="CHEBI:90618"/>
        <dbReference type="ChEBI" id="CHEBI:90778"/>
        <dbReference type="EC" id="2.7.7.80"/>
    </reaction>
</comment>
<dbReference type="GO" id="GO:0004792">
    <property type="term" value="F:thiosulfate-cyanide sulfurtransferase activity"/>
    <property type="evidence" value="ECO:0007669"/>
    <property type="project" value="TreeGrafter"/>
</dbReference>
<dbReference type="FunFam" id="3.40.50.720:FF:000033">
    <property type="entry name" value="Adenylyltransferase and sulfurtransferase MOCS3"/>
    <property type="match status" value="1"/>
</dbReference>
<evidence type="ECO:0000256" key="10">
    <source>
        <dbReference type="ARBA" id="ARBA00075110"/>
    </source>
</evidence>
<dbReference type="SUPFAM" id="SSF69572">
    <property type="entry name" value="Activating enzymes of the ubiquitin-like proteins"/>
    <property type="match status" value="1"/>
</dbReference>
<dbReference type="InterPro" id="IPR000594">
    <property type="entry name" value="ThiF_NAD_FAD-bd"/>
</dbReference>
<name>A0A7H1N1J2_9PROT</name>
<dbReference type="InterPro" id="IPR035985">
    <property type="entry name" value="Ubiquitin-activating_enz"/>
</dbReference>
<gene>
    <name evidence="14" type="primary">moeB</name>
    <name evidence="14" type="ORF">HQ394_09865</name>
</gene>
<evidence type="ECO:0000256" key="2">
    <source>
        <dbReference type="ARBA" id="ARBA00022679"/>
    </source>
</evidence>
<dbReference type="InterPro" id="IPR045886">
    <property type="entry name" value="ThiF/MoeB/HesA"/>
</dbReference>
<comment type="similarity">
    <text evidence="1">Belongs to the HesA/MoeB/ThiF family.</text>
</comment>
<dbReference type="GO" id="GO:0005829">
    <property type="term" value="C:cytosol"/>
    <property type="evidence" value="ECO:0007669"/>
    <property type="project" value="TreeGrafter"/>
</dbReference>
<comment type="function">
    <text evidence="6">Catalyzes the adenylation by ATP of the carboxyl group of the C-terminal glycine of sulfur carrier protein MoaD.</text>
</comment>
<keyword evidence="4" id="KW-0067">ATP-binding</keyword>
<keyword evidence="2 14" id="KW-0808">Transferase</keyword>
<sequence length="268" mass="28361">MSFTDAQVRRYARHILLDEIGGEGQARLLASRVLVVGAGGLGSPLLLYLAAAGVGTIGIIDDDAVDLSNLQRQIAHATEAVGRAKVESAQESIARINPEVQVIPYAARLTAANALALIGDYDVIADGSDNFSTRFLVNDACYFARRPLVSGAILRFDGQVATFRSHPRAAGAERGPCYRCLFREAPPPGEVPSCAEAGVLGAFCGVIGSLQATEVIKELLGIGESLAGYLLICDGLRGIFRRIRVRPDSGCPLCGDQPSIHDLSIHAH</sequence>
<dbReference type="CDD" id="cd00757">
    <property type="entry name" value="ThiF_MoeB_HesA_family"/>
    <property type="match status" value="1"/>
</dbReference>
<dbReference type="NCBIfam" id="NF004281">
    <property type="entry name" value="PRK05690.1"/>
    <property type="match status" value="1"/>
</dbReference>
<evidence type="ECO:0000256" key="5">
    <source>
        <dbReference type="ARBA" id="ARBA00052218"/>
    </source>
</evidence>
<keyword evidence="3" id="KW-0547">Nucleotide-binding</keyword>
<evidence type="ECO:0000256" key="1">
    <source>
        <dbReference type="ARBA" id="ARBA00009919"/>
    </source>
</evidence>
<organism evidence="14 15">
    <name type="scientific">Defluviicoccus vanus</name>
    <dbReference type="NCBI Taxonomy" id="111831"/>
    <lineage>
        <taxon>Bacteria</taxon>
        <taxon>Pseudomonadati</taxon>
        <taxon>Pseudomonadota</taxon>
        <taxon>Alphaproteobacteria</taxon>
        <taxon>Rhodospirillales</taxon>
        <taxon>Rhodospirillaceae</taxon>
        <taxon>Defluviicoccus</taxon>
    </lineage>
</organism>
<dbReference type="GO" id="GO:0005524">
    <property type="term" value="F:ATP binding"/>
    <property type="evidence" value="ECO:0007669"/>
    <property type="project" value="UniProtKB-KW"/>
</dbReference>
<evidence type="ECO:0000256" key="11">
    <source>
        <dbReference type="ARBA" id="ARBA00075328"/>
    </source>
</evidence>
<evidence type="ECO:0000313" key="14">
    <source>
        <dbReference type="EMBL" id="QNT69578.1"/>
    </source>
</evidence>
<proteinExistence type="inferred from homology"/>
<dbReference type="GO" id="GO:0008146">
    <property type="term" value="F:sulfotransferase activity"/>
    <property type="evidence" value="ECO:0007669"/>
    <property type="project" value="TreeGrafter"/>
</dbReference>
<dbReference type="KEGG" id="dvn:HQ394_09865"/>
<evidence type="ECO:0000256" key="4">
    <source>
        <dbReference type="ARBA" id="ARBA00022840"/>
    </source>
</evidence>
<evidence type="ECO:0000256" key="7">
    <source>
        <dbReference type="ARBA" id="ARBA00063809"/>
    </source>
</evidence>
<evidence type="ECO:0000256" key="12">
    <source>
        <dbReference type="ARBA" id="ARBA00078531"/>
    </source>
</evidence>
<dbReference type="PANTHER" id="PTHR10953">
    <property type="entry name" value="UBIQUITIN-ACTIVATING ENZYME E1"/>
    <property type="match status" value="1"/>
</dbReference>
<evidence type="ECO:0000313" key="15">
    <source>
        <dbReference type="Proteomes" id="UP000516369"/>
    </source>
</evidence>
<evidence type="ECO:0000259" key="13">
    <source>
        <dbReference type="Pfam" id="PF00899"/>
    </source>
</evidence>
<dbReference type="EMBL" id="CP053923">
    <property type="protein sequence ID" value="QNT69578.1"/>
    <property type="molecule type" value="Genomic_DNA"/>
</dbReference>
<dbReference type="PRINTS" id="PR00420">
    <property type="entry name" value="RNGMNOXGNASE"/>
</dbReference>
<dbReference type="AlphaFoldDB" id="A0A7H1N1J2"/>
<dbReference type="Proteomes" id="UP000516369">
    <property type="component" value="Chromosome"/>
</dbReference>
<dbReference type="GO" id="GO:0008641">
    <property type="term" value="F:ubiquitin-like modifier activating enzyme activity"/>
    <property type="evidence" value="ECO:0007669"/>
    <property type="project" value="InterPro"/>
</dbReference>
<protein>
    <recommendedName>
        <fullName evidence="9">Molybdopterin-synthase adenylyltransferase</fullName>
        <ecNumber evidence="8">2.7.7.80</ecNumber>
    </recommendedName>
    <alternativeName>
        <fullName evidence="12">MoaD protein adenylase</fullName>
    </alternativeName>
    <alternativeName>
        <fullName evidence="10">Molybdopterin-converting factor subunit 1 adenylase</fullName>
    </alternativeName>
    <alternativeName>
        <fullName evidence="11">Sulfur carrier protein MoaD adenylyltransferase</fullName>
    </alternativeName>
</protein>
<keyword evidence="15" id="KW-1185">Reference proteome</keyword>
<dbReference type="GO" id="GO:0061605">
    <property type="term" value="F:molybdopterin-synthase adenylyltransferase activity"/>
    <property type="evidence" value="ECO:0007669"/>
    <property type="project" value="UniProtKB-EC"/>
</dbReference>
<comment type="subunit">
    <text evidence="7">Homodimer. Forms a stable heterotetrameric complex of 2 MoeB and 2 MoaD during adenylation of MoaD.</text>
</comment>
<dbReference type="Gene3D" id="3.40.50.720">
    <property type="entry name" value="NAD(P)-binding Rossmann-like Domain"/>
    <property type="match status" value="1"/>
</dbReference>
<keyword evidence="14" id="KW-0548">Nucleotidyltransferase</keyword>